<dbReference type="Proteomes" id="UP001597383">
    <property type="component" value="Unassembled WGS sequence"/>
</dbReference>
<proteinExistence type="predicted"/>
<evidence type="ECO:0000313" key="2">
    <source>
        <dbReference type="EMBL" id="MFD2043685.1"/>
    </source>
</evidence>
<keyword evidence="1" id="KW-0472">Membrane</keyword>
<dbReference type="RefSeq" id="WP_377555416.1">
    <property type="nucleotide sequence ID" value="NZ_JBHUHQ010000009.1"/>
</dbReference>
<comment type="caution">
    <text evidence="2">The sequence shown here is derived from an EMBL/GenBank/DDBJ whole genome shotgun (WGS) entry which is preliminary data.</text>
</comment>
<dbReference type="EMBL" id="JBHUHQ010000009">
    <property type="protein sequence ID" value="MFD2043685.1"/>
    <property type="molecule type" value="Genomic_DNA"/>
</dbReference>
<name>A0ABW4VYN8_9BACI</name>
<protein>
    <submittedName>
        <fullName evidence="2">Uncharacterized protein</fullName>
    </submittedName>
</protein>
<keyword evidence="3" id="KW-1185">Reference proteome</keyword>
<accession>A0ABW4VYN8</accession>
<keyword evidence="1" id="KW-0812">Transmembrane</keyword>
<gene>
    <name evidence="2" type="ORF">ACFSJF_05255</name>
</gene>
<sequence>MNNQRVFIGIVFICIVTFAIIWGYIFYQNYSIEKVVKKMEGTVLEQAEIGDQTFVIFDTDDFIEGGIFERGIFGWKITTNGRAIRGHNSDIPFSIDYYAITPNINGWSYFFGYVNPNKVDIIRFQSNNLDIEYQVESYYWFIPVLNYKGSFKPKEFSVILKDGKEIFYPFDELK</sequence>
<organism evidence="2 3">
    <name type="scientific">Ornithinibacillus salinisoli</name>
    <dbReference type="NCBI Taxonomy" id="1848459"/>
    <lineage>
        <taxon>Bacteria</taxon>
        <taxon>Bacillati</taxon>
        <taxon>Bacillota</taxon>
        <taxon>Bacilli</taxon>
        <taxon>Bacillales</taxon>
        <taxon>Bacillaceae</taxon>
        <taxon>Ornithinibacillus</taxon>
    </lineage>
</organism>
<reference evidence="3" key="1">
    <citation type="journal article" date="2019" name="Int. J. Syst. Evol. Microbiol.">
        <title>The Global Catalogue of Microorganisms (GCM) 10K type strain sequencing project: providing services to taxonomists for standard genome sequencing and annotation.</title>
        <authorList>
            <consortium name="The Broad Institute Genomics Platform"/>
            <consortium name="The Broad Institute Genome Sequencing Center for Infectious Disease"/>
            <person name="Wu L."/>
            <person name="Ma J."/>
        </authorList>
    </citation>
    <scope>NUCLEOTIDE SEQUENCE [LARGE SCALE GENOMIC DNA]</scope>
    <source>
        <strain evidence="3">R28</strain>
    </source>
</reference>
<evidence type="ECO:0000313" key="3">
    <source>
        <dbReference type="Proteomes" id="UP001597383"/>
    </source>
</evidence>
<feature type="transmembrane region" description="Helical" evidence="1">
    <location>
        <begin position="6"/>
        <end position="27"/>
    </location>
</feature>
<evidence type="ECO:0000256" key="1">
    <source>
        <dbReference type="SAM" id="Phobius"/>
    </source>
</evidence>
<keyword evidence="1" id="KW-1133">Transmembrane helix</keyword>